<gene>
    <name evidence="8" type="primary">atpA_44</name>
    <name evidence="8" type="ORF">SDC9_136081</name>
</gene>
<dbReference type="AlphaFoldDB" id="A0A645DJH8"/>
<keyword evidence="3" id="KW-0547">Nucleotide-binding</keyword>
<keyword evidence="5" id="KW-1278">Translocase</keyword>
<dbReference type="GO" id="GO:0005524">
    <property type="term" value="F:ATP binding"/>
    <property type="evidence" value="ECO:0007669"/>
    <property type="project" value="UniProtKB-KW"/>
</dbReference>
<dbReference type="InterPro" id="IPR055190">
    <property type="entry name" value="ATP-synt_VA_C"/>
</dbReference>
<dbReference type="PANTHER" id="PTHR43607:SF1">
    <property type="entry name" value="H(+)-TRANSPORTING TWO-SECTOR ATPASE"/>
    <property type="match status" value="1"/>
</dbReference>
<comment type="caution">
    <text evidence="8">The sequence shown here is derived from an EMBL/GenBank/DDBJ whole genome shotgun (WGS) entry which is preliminary data.</text>
</comment>
<keyword evidence="6" id="KW-0406">Ion transport</keyword>
<dbReference type="PROSITE" id="PS00152">
    <property type="entry name" value="ATPASE_ALPHA_BETA"/>
    <property type="match status" value="1"/>
</dbReference>
<evidence type="ECO:0000256" key="5">
    <source>
        <dbReference type="ARBA" id="ARBA00022967"/>
    </source>
</evidence>
<dbReference type="Pfam" id="PF22919">
    <property type="entry name" value="ATP-synt_VA_C"/>
    <property type="match status" value="1"/>
</dbReference>
<accession>A0A645DJH8</accession>
<proteinExistence type="inferred from homology"/>
<keyword evidence="4" id="KW-0067">ATP-binding</keyword>
<reference evidence="8" key="1">
    <citation type="submission" date="2019-08" db="EMBL/GenBank/DDBJ databases">
        <authorList>
            <person name="Kucharzyk K."/>
            <person name="Murdoch R.W."/>
            <person name="Higgins S."/>
            <person name="Loffler F."/>
        </authorList>
    </citation>
    <scope>NUCLEOTIDE SEQUENCE</scope>
</reference>
<evidence type="ECO:0000313" key="8">
    <source>
        <dbReference type="EMBL" id="MPM88973.1"/>
    </source>
</evidence>
<dbReference type="Gene3D" id="1.10.1140.10">
    <property type="entry name" value="Bovine Mitochondrial F1-atpase, Atp Synthase Beta Chain, Chain D, domain 3"/>
    <property type="match status" value="1"/>
</dbReference>
<keyword evidence="2" id="KW-0813">Transport</keyword>
<dbReference type="InterPro" id="IPR020003">
    <property type="entry name" value="ATPase_a/bsu_AS"/>
</dbReference>
<feature type="domain" description="ATP synthase A/B type C-terminal" evidence="7">
    <location>
        <begin position="35"/>
        <end position="137"/>
    </location>
</feature>
<dbReference type="GO" id="GO:0046961">
    <property type="term" value="F:proton-transporting ATPase activity, rotational mechanism"/>
    <property type="evidence" value="ECO:0007669"/>
    <property type="project" value="InterPro"/>
</dbReference>
<evidence type="ECO:0000256" key="1">
    <source>
        <dbReference type="ARBA" id="ARBA00008936"/>
    </source>
</evidence>
<dbReference type="InterPro" id="IPR027417">
    <property type="entry name" value="P-loop_NTPase"/>
</dbReference>
<dbReference type="Gene3D" id="3.40.50.300">
    <property type="entry name" value="P-loop containing nucleotide triphosphate hydrolases"/>
    <property type="match status" value="1"/>
</dbReference>
<evidence type="ECO:0000259" key="7">
    <source>
        <dbReference type="Pfam" id="PF22919"/>
    </source>
</evidence>
<evidence type="ECO:0000256" key="3">
    <source>
        <dbReference type="ARBA" id="ARBA00022741"/>
    </source>
</evidence>
<dbReference type="EMBL" id="VSSQ01036482">
    <property type="protein sequence ID" value="MPM88973.1"/>
    <property type="molecule type" value="Genomic_DNA"/>
</dbReference>
<evidence type="ECO:0000256" key="4">
    <source>
        <dbReference type="ARBA" id="ARBA00022840"/>
    </source>
</evidence>
<dbReference type="GO" id="GO:0046034">
    <property type="term" value="P:ATP metabolic process"/>
    <property type="evidence" value="ECO:0007669"/>
    <property type="project" value="InterPro"/>
</dbReference>
<sequence>MRVFWALDTKLRERRHFPAINWLTSYSLYNKQLSQWYSDEVAADFPALREWAMLTLQKESELQEIVQLVGSDALPDEQKATLEVSKMIREIFLQQNAYHPVDTYSPMSRQYVMLKLIRKYADLSAKAVRAGVPLDKFVSIPARQRFIRAKLETNIDAELKAVGEDMDAQFKALGV</sequence>
<comment type="similarity">
    <text evidence="1">Belongs to the ATPase alpha/beta chains family.</text>
</comment>
<dbReference type="PANTHER" id="PTHR43607">
    <property type="entry name" value="V-TYPE PROTON ATPASE CATALYTIC SUBUNIT A"/>
    <property type="match status" value="1"/>
</dbReference>
<evidence type="ECO:0000256" key="6">
    <source>
        <dbReference type="ARBA" id="ARBA00023065"/>
    </source>
</evidence>
<organism evidence="8">
    <name type="scientific">bioreactor metagenome</name>
    <dbReference type="NCBI Taxonomy" id="1076179"/>
    <lineage>
        <taxon>unclassified sequences</taxon>
        <taxon>metagenomes</taxon>
        <taxon>ecological metagenomes</taxon>
    </lineage>
</organism>
<evidence type="ECO:0000256" key="2">
    <source>
        <dbReference type="ARBA" id="ARBA00022448"/>
    </source>
</evidence>
<protein>
    <submittedName>
        <fullName evidence="8">V-type ATP synthase alpha chain</fullName>
    </submittedName>
</protein>
<dbReference type="InterPro" id="IPR024034">
    <property type="entry name" value="ATPase_F1/V1_b/a_C"/>
</dbReference>
<name>A0A645DJH8_9ZZZZ</name>
<dbReference type="SUPFAM" id="SSF47917">
    <property type="entry name" value="C-terminal domain of alpha and beta subunits of F1 ATP synthase"/>
    <property type="match status" value="1"/>
</dbReference>
<dbReference type="CDD" id="cd18111">
    <property type="entry name" value="ATP-synt_V_A-type_alpha_C"/>
    <property type="match status" value="1"/>
</dbReference>
<dbReference type="InterPro" id="IPR022878">
    <property type="entry name" value="V-ATPase_asu"/>
</dbReference>
<dbReference type="FunFam" id="1.10.1140.10:FF:000002">
    <property type="entry name" value="V-type proton ATPase catalytic subunit A"/>
    <property type="match status" value="1"/>
</dbReference>